<dbReference type="Pfam" id="PF16916">
    <property type="entry name" value="ZT_dimer"/>
    <property type="match status" value="1"/>
</dbReference>
<keyword evidence="11" id="KW-1185">Reference proteome</keyword>
<keyword evidence="6 7" id="KW-0472">Membrane</keyword>
<evidence type="ECO:0000256" key="3">
    <source>
        <dbReference type="ARBA" id="ARBA00022448"/>
    </source>
</evidence>
<feature type="domain" description="Cation efflux protein transmembrane" evidence="8">
    <location>
        <begin position="28"/>
        <end position="221"/>
    </location>
</feature>
<evidence type="ECO:0000256" key="1">
    <source>
        <dbReference type="ARBA" id="ARBA00004141"/>
    </source>
</evidence>
<dbReference type="InterPro" id="IPR058533">
    <property type="entry name" value="Cation_efflux_TM"/>
</dbReference>
<evidence type="ECO:0000256" key="2">
    <source>
        <dbReference type="ARBA" id="ARBA00008114"/>
    </source>
</evidence>
<dbReference type="RefSeq" id="WP_212677921.1">
    <property type="nucleotide sequence ID" value="NZ_JAGSPK010000001.1"/>
</dbReference>
<evidence type="ECO:0000259" key="9">
    <source>
        <dbReference type="Pfam" id="PF16916"/>
    </source>
</evidence>
<evidence type="ECO:0000256" key="7">
    <source>
        <dbReference type="SAM" id="Phobius"/>
    </source>
</evidence>
<evidence type="ECO:0000259" key="8">
    <source>
        <dbReference type="Pfam" id="PF01545"/>
    </source>
</evidence>
<comment type="caution">
    <text evidence="10">The sequence shown here is derived from an EMBL/GenBank/DDBJ whole genome shotgun (WGS) entry which is preliminary data.</text>
</comment>
<keyword evidence="5 7" id="KW-1133">Transmembrane helix</keyword>
<reference evidence="10 11" key="1">
    <citation type="submission" date="2021-04" db="EMBL/GenBank/DDBJ databases">
        <title>novel species isolated from subtropical streams in China.</title>
        <authorList>
            <person name="Lu H."/>
        </authorList>
    </citation>
    <scope>NUCLEOTIDE SEQUENCE [LARGE SCALE GENOMIC DNA]</scope>
    <source>
        <strain evidence="10 11">FT147W</strain>
    </source>
</reference>
<evidence type="ECO:0000256" key="5">
    <source>
        <dbReference type="ARBA" id="ARBA00022989"/>
    </source>
</evidence>
<dbReference type="PANTHER" id="PTHR43840">
    <property type="entry name" value="MITOCHONDRIAL METAL TRANSPORTER 1-RELATED"/>
    <property type="match status" value="1"/>
</dbReference>
<dbReference type="InterPro" id="IPR036837">
    <property type="entry name" value="Cation_efflux_CTD_sf"/>
</dbReference>
<dbReference type="InterPro" id="IPR050291">
    <property type="entry name" value="CDF_Transporter"/>
</dbReference>
<dbReference type="NCBIfam" id="TIGR01297">
    <property type="entry name" value="CDF"/>
    <property type="match status" value="1"/>
</dbReference>
<organism evidence="10 11">
    <name type="scientific">Undibacterium rivi</name>
    <dbReference type="NCBI Taxonomy" id="2828729"/>
    <lineage>
        <taxon>Bacteria</taxon>
        <taxon>Pseudomonadati</taxon>
        <taxon>Pseudomonadota</taxon>
        <taxon>Betaproteobacteria</taxon>
        <taxon>Burkholderiales</taxon>
        <taxon>Oxalobacteraceae</taxon>
        <taxon>Undibacterium</taxon>
    </lineage>
</organism>
<proteinExistence type="inferred from homology"/>
<feature type="transmembrane region" description="Helical" evidence="7">
    <location>
        <begin position="172"/>
        <end position="190"/>
    </location>
</feature>
<dbReference type="Proteomes" id="UP000682982">
    <property type="component" value="Unassembled WGS sequence"/>
</dbReference>
<evidence type="ECO:0000256" key="4">
    <source>
        <dbReference type="ARBA" id="ARBA00022692"/>
    </source>
</evidence>
<name>A0ABS5GY05_9BURK</name>
<accession>A0ABS5GY05</accession>
<evidence type="ECO:0000313" key="10">
    <source>
        <dbReference type="EMBL" id="MBR7791337.1"/>
    </source>
</evidence>
<dbReference type="SUPFAM" id="SSF160240">
    <property type="entry name" value="Cation efflux protein cytoplasmic domain-like"/>
    <property type="match status" value="1"/>
</dbReference>
<dbReference type="Pfam" id="PF01545">
    <property type="entry name" value="Cation_efflux"/>
    <property type="match status" value="1"/>
</dbReference>
<protein>
    <submittedName>
        <fullName evidence="10">Cation transporter</fullName>
    </submittedName>
</protein>
<dbReference type="InterPro" id="IPR027469">
    <property type="entry name" value="Cation_efflux_TMD_sf"/>
</dbReference>
<dbReference type="PANTHER" id="PTHR43840:SF15">
    <property type="entry name" value="MITOCHONDRIAL METAL TRANSPORTER 1-RELATED"/>
    <property type="match status" value="1"/>
</dbReference>
<dbReference type="Gene3D" id="1.20.1510.10">
    <property type="entry name" value="Cation efflux protein transmembrane domain"/>
    <property type="match status" value="1"/>
</dbReference>
<feature type="transmembrane region" description="Helical" evidence="7">
    <location>
        <begin position="95"/>
        <end position="116"/>
    </location>
</feature>
<comment type="subcellular location">
    <subcellularLocation>
        <location evidence="1">Membrane</location>
        <topology evidence="1">Multi-pass membrane protein</topology>
    </subcellularLocation>
</comment>
<dbReference type="EMBL" id="JAGSPK010000001">
    <property type="protein sequence ID" value="MBR7791337.1"/>
    <property type="molecule type" value="Genomic_DNA"/>
</dbReference>
<dbReference type="InterPro" id="IPR027470">
    <property type="entry name" value="Cation_efflux_CTD"/>
</dbReference>
<comment type="similarity">
    <text evidence="2">Belongs to the cation diffusion facilitator (CDF) transporter (TC 2.A.4) family.</text>
</comment>
<keyword evidence="3" id="KW-0813">Transport</keyword>
<evidence type="ECO:0000313" key="11">
    <source>
        <dbReference type="Proteomes" id="UP000682982"/>
    </source>
</evidence>
<feature type="domain" description="Cation efflux protein cytoplasmic" evidence="9">
    <location>
        <begin position="226"/>
        <end position="301"/>
    </location>
</feature>
<dbReference type="SUPFAM" id="SSF161111">
    <property type="entry name" value="Cation efflux protein transmembrane domain-like"/>
    <property type="match status" value="1"/>
</dbReference>
<dbReference type="InterPro" id="IPR002524">
    <property type="entry name" value="Cation_efflux"/>
</dbReference>
<dbReference type="Gene3D" id="3.30.70.1350">
    <property type="entry name" value="Cation efflux protein, cytoplasmic domain"/>
    <property type="match status" value="1"/>
</dbReference>
<keyword evidence="4 7" id="KW-0812">Transmembrane</keyword>
<sequence>MHNDTHDDTEDDYKTATERNAAAARSTWTSVVVNLALTTLQISVGIFGKSQALIADGIHSLSDLVADFVVLFASHHSKKDADEDHPYGHQRFETAASLILGMLLLAVGIGMLWSAFRKLESPESVPQVHSIALWVAGSALISKELLFRYMLAIAQKVKSSMLVANAWHARSDAASSLVVALGIIGNLAGYPILDPIAALIVGFMVAKMGWEFSWEALHDLMDRAADDQEVQAIRQTLLETPGVIDVHDVHTRKMGDMIVVDAHIEVDATITVEEGHDIAVEARQRVMLRHRVLNLMTHIDPWKRPDRDHTVQISKPE</sequence>
<evidence type="ECO:0000256" key="6">
    <source>
        <dbReference type="ARBA" id="ARBA00023136"/>
    </source>
</evidence>
<feature type="transmembrane region" description="Helical" evidence="7">
    <location>
        <begin position="131"/>
        <end position="151"/>
    </location>
</feature>
<gene>
    <name evidence="10" type="ORF">KDM87_01910</name>
</gene>